<evidence type="ECO:0000256" key="4">
    <source>
        <dbReference type="ARBA" id="ARBA00022473"/>
    </source>
</evidence>
<dbReference type="InterPro" id="IPR047384">
    <property type="entry name" value="Tudor_TDRD9"/>
</dbReference>
<evidence type="ECO:0000256" key="7">
    <source>
        <dbReference type="ARBA" id="ARBA00022801"/>
    </source>
</evidence>
<evidence type="ECO:0000256" key="12">
    <source>
        <dbReference type="ARBA" id="ARBA00047984"/>
    </source>
</evidence>
<evidence type="ECO:0000256" key="1">
    <source>
        <dbReference type="ARBA" id="ARBA00004496"/>
    </source>
</evidence>
<dbReference type="SUPFAM" id="SSF63748">
    <property type="entry name" value="Tudor/PWWP/MBT"/>
    <property type="match status" value="1"/>
</dbReference>
<dbReference type="eggNOG" id="KOG0920">
    <property type="taxonomic scope" value="Eukaryota"/>
</dbReference>
<evidence type="ECO:0000256" key="6">
    <source>
        <dbReference type="ARBA" id="ARBA00022782"/>
    </source>
</evidence>
<evidence type="ECO:0000313" key="18">
    <source>
        <dbReference type="EMBL" id="KFO22298.1"/>
    </source>
</evidence>
<evidence type="ECO:0000256" key="8">
    <source>
        <dbReference type="ARBA" id="ARBA00022806"/>
    </source>
</evidence>
<dbReference type="GO" id="GO:0005524">
    <property type="term" value="F:ATP binding"/>
    <property type="evidence" value="ECO:0007669"/>
    <property type="project" value="InterPro"/>
</dbReference>
<dbReference type="CDD" id="cd18791">
    <property type="entry name" value="SF2_C_RHA"/>
    <property type="match status" value="1"/>
</dbReference>
<dbReference type="GO" id="GO:0005737">
    <property type="term" value="C:cytoplasm"/>
    <property type="evidence" value="ECO:0007669"/>
    <property type="project" value="UniProtKB-SubCell"/>
</dbReference>
<keyword evidence="19" id="KW-1185">Reference proteome</keyword>
<comment type="catalytic activity">
    <reaction evidence="12">
        <text>ATP + H2O = ADP + phosphate + H(+)</text>
        <dbReference type="Rhea" id="RHEA:13065"/>
        <dbReference type="ChEBI" id="CHEBI:15377"/>
        <dbReference type="ChEBI" id="CHEBI:15378"/>
        <dbReference type="ChEBI" id="CHEBI:30616"/>
        <dbReference type="ChEBI" id="CHEBI:43474"/>
        <dbReference type="ChEBI" id="CHEBI:456216"/>
        <dbReference type="EC" id="3.6.4.13"/>
    </reaction>
</comment>
<keyword evidence="8 18" id="KW-0067">ATP-binding</keyword>
<accession>A0A091CVZ0</accession>
<dbReference type="FunFam" id="3.40.50.300:FF:001113">
    <property type="entry name" value="ATP-dependent RNA helicase TDRD9"/>
    <property type="match status" value="1"/>
</dbReference>
<evidence type="ECO:0000256" key="2">
    <source>
        <dbReference type="ARBA" id="ARBA00008792"/>
    </source>
</evidence>
<evidence type="ECO:0000259" key="16">
    <source>
        <dbReference type="PROSITE" id="PS50304"/>
    </source>
</evidence>
<keyword evidence="10" id="KW-0943">RNA-mediated gene silencing</keyword>
<dbReference type="GO" id="GO:0016787">
    <property type="term" value="F:hydrolase activity"/>
    <property type="evidence" value="ECO:0007669"/>
    <property type="project" value="UniProtKB-KW"/>
</dbReference>
<keyword evidence="8 18" id="KW-0547">Nucleotide-binding</keyword>
<evidence type="ECO:0000313" key="19">
    <source>
        <dbReference type="Proteomes" id="UP000028990"/>
    </source>
</evidence>
<evidence type="ECO:0000259" key="17">
    <source>
        <dbReference type="PROSITE" id="PS51192"/>
    </source>
</evidence>
<evidence type="ECO:0000256" key="15">
    <source>
        <dbReference type="SAM" id="MobiDB-lite"/>
    </source>
</evidence>
<dbReference type="FunFam" id="1.20.120.1080:FF:000012">
    <property type="entry name" value="putative ATP-dependent RNA helicase TDRD9"/>
    <property type="match status" value="1"/>
</dbReference>
<evidence type="ECO:0000256" key="14">
    <source>
        <dbReference type="ARBA" id="ARBA00062441"/>
    </source>
</evidence>
<dbReference type="Gene3D" id="3.40.50.300">
    <property type="entry name" value="P-loop containing nucleotide triphosphate hydrolases"/>
    <property type="match status" value="2"/>
</dbReference>
<evidence type="ECO:0000256" key="10">
    <source>
        <dbReference type="ARBA" id="ARBA00023158"/>
    </source>
</evidence>
<dbReference type="SUPFAM" id="SSF52540">
    <property type="entry name" value="P-loop containing nucleoside triphosphate hydrolases"/>
    <property type="match status" value="1"/>
</dbReference>
<dbReference type="EC" id="3.6.4.13" evidence="3"/>
<keyword evidence="11" id="KW-0469">Meiosis</keyword>
<dbReference type="FunFam" id="2.40.50.90:FF:000016">
    <property type="entry name" value="Tudor domain containing 9"/>
    <property type="match status" value="1"/>
</dbReference>
<dbReference type="Pfam" id="PF00567">
    <property type="entry name" value="TUDOR"/>
    <property type="match status" value="1"/>
</dbReference>
<evidence type="ECO:0000256" key="13">
    <source>
        <dbReference type="ARBA" id="ARBA00056364"/>
    </source>
</evidence>
<evidence type="ECO:0000256" key="3">
    <source>
        <dbReference type="ARBA" id="ARBA00012552"/>
    </source>
</evidence>
<dbReference type="InterPro" id="IPR035437">
    <property type="entry name" value="SNase_OB-fold_sf"/>
</dbReference>
<dbReference type="InterPro" id="IPR027417">
    <property type="entry name" value="P-loop_NTPase"/>
</dbReference>
<gene>
    <name evidence="18" type="ORF">H920_16324</name>
</gene>
<dbReference type="Pfam" id="PF21010">
    <property type="entry name" value="HA2_C"/>
    <property type="match status" value="1"/>
</dbReference>
<dbReference type="GO" id="GO:0005634">
    <property type="term" value="C:nucleus"/>
    <property type="evidence" value="ECO:0007669"/>
    <property type="project" value="UniProtKB-ARBA"/>
</dbReference>
<dbReference type="GO" id="GO:0003723">
    <property type="term" value="F:RNA binding"/>
    <property type="evidence" value="ECO:0007669"/>
    <property type="project" value="TreeGrafter"/>
</dbReference>
<name>A0A091CVZ0_FUKDA</name>
<dbReference type="PANTHER" id="PTHR18934:SF113">
    <property type="entry name" value="ATP-DEPENDENT RNA HELICASE TDRD9"/>
    <property type="match status" value="1"/>
</dbReference>
<proteinExistence type="inferred from homology"/>
<dbReference type="Gene3D" id="2.30.30.140">
    <property type="match status" value="1"/>
</dbReference>
<dbReference type="SMART" id="SM00847">
    <property type="entry name" value="HA2"/>
    <property type="match status" value="1"/>
</dbReference>
<dbReference type="PROSITE" id="PS50304">
    <property type="entry name" value="TUDOR"/>
    <property type="match status" value="1"/>
</dbReference>
<dbReference type="Proteomes" id="UP000028990">
    <property type="component" value="Unassembled WGS sequence"/>
</dbReference>
<dbReference type="GO" id="GO:0003724">
    <property type="term" value="F:RNA helicase activity"/>
    <property type="evidence" value="ECO:0007669"/>
    <property type="project" value="UniProtKB-EC"/>
</dbReference>
<dbReference type="Gene3D" id="1.20.120.1080">
    <property type="match status" value="1"/>
</dbReference>
<evidence type="ECO:0000256" key="5">
    <source>
        <dbReference type="ARBA" id="ARBA00022490"/>
    </source>
</evidence>
<keyword evidence="8 18" id="KW-0347">Helicase</keyword>
<dbReference type="Gene3D" id="2.40.50.90">
    <property type="match status" value="1"/>
</dbReference>
<dbReference type="InterPro" id="IPR014001">
    <property type="entry name" value="Helicase_ATP-bd"/>
</dbReference>
<dbReference type="SMART" id="SM00333">
    <property type="entry name" value="TUDOR"/>
    <property type="match status" value="1"/>
</dbReference>
<keyword evidence="5" id="KW-0963">Cytoplasm</keyword>
<keyword evidence="9" id="KW-0744">Spermatogenesis</keyword>
<keyword evidence="7" id="KW-0378">Hydrolase</keyword>
<dbReference type="FunFam" id="2.30.30.140:FF:000073">
    <property type="entry name" value="ATP-dependent RNA helicase TDRD9"/>
    <property type="match status" value="1"/>
</dbReference>
<feature type="domain" description="Tudor" evidence="16">
    <location>
        <begin position="864"/>
        <end position="924"/>
    </location>
</feature>
<feature type="compositionally biased region" description="Low complexity" evidence="15">
    <location>
        <begin position="46"/>
        <end position="57"/>
    </location>
</feature>
<comment type="function">
    <text evidence="13">ATP-binding RNA helicase which plays a central role during spermatogenesis by repressing transposable elements and preventing their mobilization, which is essential for the germline integrity. Acts via the piRNA metabolic process, which mediates the repression of transposable elements during meiosis by forming complexes composed of piRNAs and Piwi proteins and governs the methylation and subsequent repression of transposons. Acts downstream of piRNA biogenesis: exclusively required for transposon silencing in the nucleus, suggesting that it acts as a nuclear effector in the nucleus together with PIWIL4.</text>
</comment>
<dbReference type="GO" id="GO:0051321">
    <property type="term" value="P:meiotic cell cycle"/>
    <property type="evidence" value="ECO:0007669"/>
    <property type="project" value="UniProtKB-KW"/>
</dbReference>
<keyword evidence="6" id="KW-0221">Differentiation</keyword>
<feature type="domain" description="Helicase ATP-binding" evidence="17">
    <location>
        <begin position="131"/>
        <end position="297"/>
    </location>
</feature>
<dbReference type="GO" id="GO:0030154">
    <property type="term" value="P:cell differentiation"/>
    <property type="evidence" value="ECO:0007669"/>
    <property type="project" value="UniProtKB-KW"/>
</dbReference>
<dbReference type="PROSITE" id="PS51192">
    <property type="entry name" value="HELICASE_ATP_BIND_1"/>
    <property type="match status" value="1"/>
</dbReference>
<dbReference type="Pfam" id="PF00270">
    <property type="entry name" value="DEAD"/>
    <property type="match status" value="1"/>
</dbReference>
<evidence type="ECO:0000256" key="9">
    <source>
        <dbReference type="ARBA" id="ARBA00022871"/>
    </source>
</evidence>
<evidence type="ECO:0000256" key="11">
    <source>
        <dbReference type="ARBA" id="ARBA00023254"/>
    </source>
</evidence>
<dbReference type="InterPro" id="IPR002999">
    <property type="entry name" value="Tudor"/>
</dbReference>
<dbReference type="InterPro" id="IPR011545">
    <property type="entry name" value="DEAD/DEAH_box_helicase_dom"/>
</dbReference>
<dbReference type="InterPro" id="IPR007502">
    <property type="entry name" value="Helicase-assoc_dom"/>
</dbReference>
<dbReference type="GO" id="GO:0007283">
    <property type="term" value="P:spermatogenesis"/>
    <property type="evidence" value="ECO:0007669"/>
    <property type="project" value="UniProtKB-KW"/>
</dbReference>
<organism evidence="18 19">
    <name type="scientific">Fukomys damarensis</name>
    <name type="common">Damaraland mole rat</name>
    <name type="synonym">Cryptomys damarensis</name>
    <dbReference type="NCBI Taxonomy" id="885580"/>
    <lineage>
        <taxon>Eukaryota</taxon>
        <taxon>Metazoa</taxon>
        <taxon>Chordata</taxon>
        <taxon>Craniata</taxon>
        <taxon>Vertebrata</taxon>
        <taxon>Euteleostomi</taxon>
        <taxon>Mammalia</taxon>
        <taxon>Eutheria</taxon>
        <taxon>Euarchontoglires</taxon>
        <taxon>Glires</taxon>
        <taxon>Rodentia</taxon>
        <taxon>Hystricomorpha</taxon>
        <taxon>Bathyergidae</taxon>
        <taxon>Fukomys</taxon>
    </lineage>
</organism>
<dbReference type="SMART" id="SM00487">
    <property type="entry name" value="DEXDc"/>
    <property type="match status" value="1"/>
</dbReference>
<dbReference type="STRING" id="885580.ENSFDAP00000016157"/>
<dbReference type="PANTHER" id="PTHR18934">
    <property type="entry name" value="ATP-DEPENDENT RNA HELICASE"/>
    <property type="match status" value="1"/>
</dbReference>
<feature type="region of interest" description="Disordered" evidence="15">
    <location>
        <begin position="36"/>
        <end position="60"/>
    </location>
</feature>
<dbReference type="CDD" id="cd20431">
    <property type="entry name" value="Tudor_TDRD9"/>
    <property type="match status" value="1"/>
</dbReference>
<sequence length="1302" mass="146487">MLRKLTVDQINDWFTIGKTVTNVELLGSPPTIPAEAAREETQGKDSTPSPASASSPLGRRRSLYQRSSEIEYIDKYRQLEAREFDMYGSDQSTGRQGPRPSLIKLSNVTCIPETTYKYPDLPVNRCKEEVISLIESNSVVIIHGSTGSGKSTQLPQYILDHYFQRSDYCNIVVTQPRKIGASSIARWISKERSWALGGLVGYQVGLEKIATEDTRLIYMTTGVLLQKIVSAKSLMEFTHIFIDEVHERTEEMDFLLLVVRKLLRTNSRFVKVVLMSATINCKEFADYFAVPVQNKMNSAYVFEVEGMPHSIEEYYLNDLEHIYHSRLSPCLLEEPAITKGVYEVAVSLIQMFDDLEVKENRNKKSGAQFVSERSSVLVFLPGLGEINYMHGLLTNMVHKRLQVYPLHSSVTLEEQNNIFLSPVPGYRKIILSTNIAESSVTVPDVKYGRAGRVSKGYCYRLVPRDFWDTCIPDHVIPEMLRCPLGSTILKVKLLDMGEPRALLATALSPPSLSDIERTILLLKEVGALAVSGQREDENPHDGELTFLGRVLAQLPVSQQLGKLIVLGHVFGCLDECLIIAAALSLKNFFAMPFRQHLDGYRSRVSFSGSSNSDCLALVEAFKVAELYEELKSRVSQFNMYVDPQQPSVDPEYAHKQRFILQVVLAGAFYPNYFTFGQPDEEMAVRELAGKDPQTTVVLKHIPPYGFLYYKQLQSLFRQCGQVKSIVFDGTKAFVEFSRNPTERFKTLPAVYMAVKMAQLKVSLELSVHTAEDIEGKVQGEVVSKLRNTRVNVDFQKQTVDPMQVSFNTLDRSQAVADLLLTVDVTEVVEVGHFWGYRTDDRNAELLRKLTDEINRLELVPLPVHPHPNMVCLAPFTDFDKKSYFRAQILYVSGNSAEVFFVDYGNRSHVDLDLLMEIPYQFLELPFQALEFRVSKMRPSAKSLICGEHWSRRASKRFASLVSRSALLVKVFSVVHSVLHVDVYCCLGTLDTINIRDVLISEGHAELAEESYESKQSHEVLKGLFSKSGDSVAAGFAPSPMKDDEKRLIQVLLESFSSSRLGAPNCKTILHGPFNPYELKCHSLTRISKFRCVWIDKESINSVIISDAPAEPHQRVLVAASLSVNATGSTMLLRETSLMPPIPGLPALLGMLFAPVMELRLDQEGKCYTGVLCGLGWNPATAAPILPEHDMELAFDVKLGVEDIIEINILRAAINKLVCDGLNGSKYLGPERTTQLQDSARQKLLSLFCQMKPRKRIIPKWHEKPYEWNQVHPKLLMEQADQKGCGGKSTFLYQLHKLVMLSP</sequence>
<dbReference type="GO" id="GO:0031047">
    <property type="term" value="P:regulatory ncRNA-mediated gene silencing"/>
    <property type="evidence" value="ECO:0007669"/>
    <property type="project" value="UniProtKB-KW"/>
</dbReference>
<keyword evidence="4" id="KW-0217">Developmental protein</keyword>
<comment type="similarity">
    <text evidence="2">Belongs to the DEAD box helicase family. DEAH subfamily.</text>
</comment>
<reference evidence="18 19" key="1">
    <citation type="submission" date="2013-11" db="EMBL/GenBank/DDBJ databases">
        <title>The Damaraland mole rat (Fukomys damarensis) genome and evolution of African mole rats.</title>
        <authorList>
            <person name="Gladyshev V.N."/>
            <person name="Fang X."/>
        </authorList>
    </citation>
    <scope>NUCLEOTIDE SEQUENCE [LARGE SCALE GENOMIC DNA]</scope>
    <source>
        <tissue evidence="18">Liver</tissue>
    </source>
</reference>
<dbReference type="EMBL" id="KN124093">
    <property type="protein sequence ID" value="KFO22298.1"/>
    <property type="molecule type" value="Genomic_DNA"/>
</dbReference>
<comment type="subcellular location">
    <subcellularLocation>
        <location evidence="1">Cytoplasm</location>
    </subcellularLocation>
</comment>
<protein>
    <recommendedName>
        <fullName evidence="3">RNA helicase</fullName>
        <ecNumber evidence="3">3.6.4.13</ecNumber>
    </recommendedName>
</protein>
<comment type="subunit">
    <text evidence="14">Interacts with piRNA-associated proteins PIWIL1 and PIWIL4.</text>
</comment>